<dbReference type="RefSeq" id="WP_326407876.1">
    <property type="nucleotide sequence ID" value="NZ_JAYMGW010000020.1"/>
</dbReference>
<evidence type="ECO:0000256" key="3">
    <source>
        <dbReference type="ARBA" id="ARBA00023239"/>
    </source>
</evidence>
<evidence type="ECO:0000313" key="6">
    <source>
        <dbReference type="EMBL" id="MEC4266802.1"/>
    </source>
</evidence>
<sequence length="307" mass="34085">MKGIIAATYAPMNQDGLLNTDIIEDYGNFLVANKVSGAFVNGSTGDFTALSSMERKELIAAWSEQRSEGLFLINHVGHNNLNEAVELAGHSADMVDATAALPPFYFRPKTLDDLVFYCKQIAQAAPNIPFYYYHIPILTRVSLPMLGFIEKAHDEIPNFAGIKYTEDNLSDFKQCVDKVDGSLDMFFGIDEKYMDSIQMDAQGWVGSTYNHLAPLYHEVASLANQDLWEAAGKLQAKGIHFVQVLEALGGYHGGGKSFMRYFGLDMGPSRFPHKTFNDSLLRQAIQSFEKEGLSDYLAKPFYGDSVA</sequence>
<dbReference type="PANTHER" id="PTHR12128:SF21">
    <property type="entry name" value="N-ACETYLNEURAMINATE LYASE"/>
    <property type="match status" value="1"/>
</dbReference>
<name>A0ABU6IUZ6_9FLAO</name>
<dbReference type="Proteomes" id="UP001355298">
    <property type="component" value="Unassembled WGS sequence"/>
</dbReference>
<dbReference type="Gene3D" id="3.20.20.70">
    <property type="entry name" value="Aldolase class I"/>
    <property type="match status" value="1"/>
</dbReference>
<keyword evidence="7" id="KW-1185">Reference proteome</keyword>
<organism evidence="6 7">
    <name type="scientific">Flagellimonas halotolerans</name>
    <dbReference type="NCBI Taxonomy" id="3112164"/>
    <lineage>
        <taxon>Bacteria</taxon>
        <taxon>Pseudomonadati</taxon>
        <taxon>Bacteroidota</taxon>
        <taxon>Flavobacteriia</taxon>
        <taxon>Flavobacteriales</taxon>
        <taxon>Flavobacteriaceae</taxon>
        <taxon>Flagellimonas</taxon>
    </lineage>
</organism>
<keyword evidence="4" id="KW-0119">Carbohydrate metabolism</keyword>
<dbReference type="PIRSF" id="PIRSF001365">
    <property type="entry name" value="DHDPS"/>
    <property type="match status" value="1"/>
</dbReference>
<evidence type="ECO:0000256" key="1">
    <source>
        <dbReference type="ARBA" id="ARBA00004496"/>
    </source>
</evidence>
<dbReference type="InterPro" id="IPR013785">
    <property type="entry name" value="Aldolase_TIM"/>
</dbReference>
<keyword evidence="3 5" id="KW-0456">Lyase</keyword>
<reference evidence="6 7" key="1">
    <citation type="submission" date="2024-01" db="EMBL/GenBank/DDBJ databases">
        <title>The strains designed SYSU M86414 and SYSU M84420 isolated from the marine sediment in San Sha City (Hainan Province, China).</title>
        <authorList>
            <person name="Guo D."/>
        </authorList>
    </citation>
    <scope>NUCLEOTIDE SEQUENCE [LARGE SCALE GENOMIC DNA]</scope>
    <source>
        <strain evidence="6 7">SYSU M84420</strain>
    </source>
</reference>
<dbReference type="PRINTS" id="PR00146">
    <property type="entry name" value="DHPICSNTHASE"/>
</dbReference>
<dbReference type="SUPFAM" id="SSF51569">
    <property type="entry name" value="Aldolase"/>
    <property type="match status" value="1"/>
</dbReference>
<evidence type="ECO:0000313" key="7">
    <source>
        <dbReference type="Proteomes" id="UP001355298"/>
    </source>
</evidence>
<dbReference type="PANTHER" id="PTHR12128">
    <property type="entry name" value="DIHYDRODIPICOLINATE SYNTHASE"/>
    <property type="match status" value="1"/>
</dbReference>
<dbReference type="EMBL" id="JAYMGW010000020">
    <property type="protein sequence ID" value="MEC4266802.1"/>
    <property type="molecule type" value="Genomic_DNA"/>
</dbReference>
<dbReference type="Pfam" id="PF00701">
    <property type="entry name" value="DHDPS"/>
    <property type="match status" value="1"/>
</dbReference>
<proteinExistence type="inferred from homology"/>
<evidence type="ECO:0000256" key="2">
    <source>
        <dbReference type="ARBA" id="ARBA00022490"/>
    </source>
</evidence>
<evidence type="ECO:0000256" key="4">
    <source>
        <dbReference type="ARBA" id="ARBA00023277"/>
    </source>
</evidence>
<keyword evidence="2" id="KW-0963">Cytoplasm</keyword>
<dbReference type="InterPro" id="IPR002220">
    <property type="entry name" value="DapA-like"/>
</dbReference>
<protein>
    <submittedName>
        <fullName evidence="6">Dihydrodipicolinate synthase family protein</fullName>
    </submittedName>
</protein>
<evidence type="ECO:0000256" key="5">
    <source>
        <dbReference type="PIRNR" id="PIRNR001365"/>
    </source>
</evidence>
<comment type="caution">
    <text evidence="6">The sequence shown here is derived from an EMBL/GenBank/DDBJ whole genome shotgun (WGS) entry which is preliminary data.</text>
</comment>
<gene>
    <name evidence="6" type="ORF">VOP03_15710</name>
</gene>
<accession>A0ABU6IUZ6</accession>
<dbReference type="SMART" id="SM01130">
    <property type="entry name" value="DHDPS"/>
    <property type="match status" value="1"/>
</dbReference>
<comment type="similarity">
    <text evidence="5">Belongs to the DapA family.</text>
</comment>
<comment type="subcellular location">
    <subcellularLocation>
        <location evidence="1">Cytoplasm</location>
    </subcellularLocation>
</comment>